<proteinExistence type="inferred from homology"/>
<dbReference type="PANTHER" id="PTHR30625">
    <property type="entry name" value="PROTEIN TOLQ"/>
    <property type="match status" value="1"/>
</dbReference>
<dbReference type="EMBL" id="CP036279">
    <property type="protein sequence ID" value="QDU63006.1"/>
    <property type="molecule type" value="Genomic_DNA"/>
</dbReference>
<evidence type="ECO:0000256" key="7">
    <source>
        <dbReference type="SAM" id="MobiDB-lite"/>
    </source>
</evidence>
<accession>A0A518B7Q3</accession>
<feature type="compositionally biased region" description="Polar residues" evidence="7">
    <location>
        <begin position="44"/>
        <end position="55"/>
    </location>
</feature>
<sequence length="286" mass="31066">MAMALIAIIALPGELTAQSERNTNRPSSTAAPDAEKGDGDMQRVVSTPENGTSATVGLDTAETRERPSRQIWDLVKASGGIGVLIFLLSIALVALIIENLFRLRRGLLVPLDLVEELESCVERNHFDKAEERCRSRRCLLSSVVLTGLREIPFGYPAVEKSLEDAASEQSASLMRKVEYFSLIGNVAPMLGLLGTVYGLVLAFRRVAESQGSAVAADLADGIYLALMTTVMGLIVSIPALSAYAIFRGRIEKLSAEAALAAERVFLPYKRAWMPRVMEETVRSHDS</sequence>
<keyword evidence="6" id="KW-0653">Protein transport</keyword>
<feature type="transmembrane region" description="Helical" evidence="8">
    <location>
        <begin position="77"/>
        <end position="97"/>
    </location>
</feature>
<keyword evidence="6" id="KW-0813">Transport</keyword>
<organism evidence="10 11">
    <name type="scientific">Kolteria novifilia</name>
    <dbReference type="NCBI Taxonomy" id="2527975"/>
    <lineage>
        <taxon>Bacteria</taxon>
        <taxon>Pseudomonadati</taxon>
        <taxon>Planctomycetota</taxon>
        <taxon>Planctomycetia</taxon>
        <taxon>Kolteriales</taxon>
        <taxon>Kolteriaceae</taxon>
        <taxon>Kolteria</taxon>
    </lineage>
</organism>
<protein>
    <submittedName>
        <fullName evidence="10">Biopolymer transport protein ExbB</fullName>
    </submittedName>
</protein>
<keyword evidence="2" id="KW-1003">Cell membrane</keyword>
<dbReference type="AlphaFoldDB" id="A0A518B7Q3"/>
<evidence type="ECO:0000259" key="9">
    <source>
        <dbReference type="Pfam" id="PF01618"/>
    </source>
</evidence>
<feature type="compositionally biased region" description="Polar residues" evidence="7">
    <location>
        <begin position="18"/>
        <end position="30"/>
    </location>
</feature>
<keyword evidence="5 8" id="KW-0472">Membrane</keyword>
<feature type="transmembrane region" description="Helical" evidence="8">
    <location>
        <begin position="179"/>
        <end position="202"/>
    </location>
</feature>
<evidence type="ECO:0000313" key="11">
    <source>
        <dbReference type="Proteomes" id="UP000317093"/>
    </source>
</evidence>
<keyword evidence="4 8" id="KW-1133">Transmembrane helix</keyword>
<evidence type="ECO:0000256" key="4">
    <source>
        <dbReference type="ARBA" id="ARBA00022989"/>
    </source>
</evidence>
<evidence type="ECO:0000256" key="6">
    <source>
        <dbReference type="RuleBase" id="RU004057"/>
    </source>
</evidence>
<feature type="domain" description="MotA/TolQ/ExbB proton channel" evidence="9">
    <location>
        <begin position="157"/>
        <end position="256"/>
    </location>
</feature>
<evidence type="ECO:0000256" key="3">
    <source>
        <dbReference type="ARBA" id="ARBA00022692"/>
    </source>
</evidence>
<dbReference type="InterPro" id="IPR050790">
    <property type="entry name" value="ExbB/TolQ_transport"/>
</dbReference>
<comment type="subcellular location">
    <subcellularLocation>
        <location evidence="1">Cell membrane</location>
        <topology evidence="1">Multi-pass membrane protein</topology>
    </subcellularLocation>
    <subcellularLocation>
        <location evidence="6">Membrane</location>
        <topology evidence="6">Multi-pass membrane protein</topology>
    </subcellularLocation>
</comment>
<keyword evidence="3 8" id="KW-0812">Transmembrane</keyword>
<dbReference type="Pfam" id="PF01618">
    <property type="entry name" value="MotA_ExbB"/>
    <property type="match status" value="1"/>
</dbReference>
<keyword evidence="11" id="KW-1185">Reference proteome</keyword>
<dbReference type="GO" id="GO:0005886">
    <property type="term" value="C:plasma membrane"/>
    <property type="evidence" value="ECO:0007669"/>
    <property type="project" value="UniProtKB-SubCell"/>
</dbReference>
<feature type="region of interest" description="Disordered" evidence="7">
    <location>
        <begin position="18"/>
        <end position="62"/>
    </location>
</feature>
<dbReference type="KEGG" id="knv:Pan216_38800"/>
<dbReference type="Proteomes" id="UP000317093">
    <property type="component" value="Chromosome"/>
</dbReference>
<dbReference type="GO" id="GO:0017038">
    <property type="term" value="P:protein import"/>
    <property type="evidence" value="ECO:0007669"/>
    <property type="project" value="TreeGrafter"/>
</dbReference>
<name>A0A518B7Q3_9BACT</name>
<dbReference type="InterPro" id="IPR002898">
    <property type="entry name" value="MotA_ExbB_proton_chnl"/>
</dbReference>
<evidence type="ECO:0000256" key="8">
    <source>
        <dbReference type="SAM" id="Phobius"/>
    </source>
</evidence>
<evidence type="ECO:0000313" key="10">
    <source>
        <dbReference type="EMBL" id="QDU63006.1"/>
    </source>
</evidence>
<reference evidence="10 11" key="1">
    <citation type="submission" date="2019-02" db="EMBL/GenBank/DDBJ databases">
        <title>Deep-cultivation of Planctomycetes and their phenomic and genomic characterization uncovers novel biology.</title>
        <authorList>
            <person name="Wiegand S."/>
            <person name="Jogler M."/>
            <person name="Boedeker C."/>
            <person name="Pinto D."/>
            <person name="Vollmers J."/>
            <person name="Rivas-Marin E."/>
            <person name="Kohn T."/>
            <person name="Peeters S.H."/>
            <person name="Heuer A."/>
            <person name="Rast P."/>
            <person name="Oberbeckmann S."/>
            <person name="Bunk B."/>
            <person name="Jeske O."/>
            <person name="Meyerdierks A."/>
            <person name="Storesund J.E."/>
            <person name="Kallscheuer N."/>
            <person name="Luecker S."/>
            <person name="Lage O.M."/>
            <person name="Pohl T."/>
            <person name="Merkel B.J."/>
            <person name="Hornburger P."/>
            <person name="Mueller R.-W."/>
            <person name="Bruemmer F."/>
            <person name="Labrenz M."/>
            <person name="Spormann A.M."/>
            <person name="Op den Camp H."/>
            <person name="Overmann J."/>
            <person name="Amann R."/>
            <person name="Jetten M.S.M."/>
            <person name="Mascher T."/>
            <person name="Medema M.H."/>
            <person name="Devos D.P."/>
            <person name="Kaster A.-K."/>
            <person name="Ovreas L."/>
            <person name="Rohde M."/>
            <person name="Galperin M.Y."/>
            <person name="Jogler C."/>
        </authorList>
    </citation>
    <scope>NUCLEOTIDE SEQUENCE [LARGE SCALE GENOMIC DNA]</scope>
    <source>
        <strain evidence="10 11">Pan216</strain>
    </source>
</reference>
<comment type="similarity">
    <text evidence="6">Belongs to the exbB/tolQ family.</text>
</comment>
<evidence type="ECO:0000256" key="2">
    <source>
        <dbReference type="ARBA" id="ARBA00022475"/>
    </source>
</evidence>
<feature type="transmembrane region" description="Helical" evidence="8">
    <location>
        <begin position="222"/>
        <end position="246"/>
    </location>
</feature>
<gene>
    <name evidence="10" type="primary">exbB_2</name>
    <name evidence="10" type="ORF">Pan216_38800</name>
</gene>
<evidence type="ECO:0000256" key="5">
    <source>
        <dbReference type="ARBA" id="ARBA00023136"/>
    </source>
</evidence>
<evidence type="ECO:0000256" key="1">
    <source>
        <dbReference type="ARBA" id="ARBA00004651"/>
    </source>
</evidence>
<dbReference type="PANTHER" id="PTHR30625:SF17">
    <property type="entry name" value="TOLQ-RELATED"/>
    <property type="match status" value="1"/>
</dbReference>